<dbReference type="Proteomes" id="UP000050795">
    <property type="component" value="Unassembled WGS sequence"/>
</dbReference>
<evidence type="ECO:0000313" key="2">
    <source>
        <dbReference type="WBParaSite" id="TREG1_14800.1"/>
    </source>
</evidence>
<reference evidence="1" key="1">
    <citation type="submission" date="2022-06" db="EMBL/GenBank/DDBJ databases">
        <authorList>
            <person name="Berger JAMES D."/>
            <person name="Berger JAMES D."/>
        </authorList>
    </citation>
    <scope>NUCLEOTIDE SEQUENCE [LARGE SCALE GENOMIC DNA]</scope>
</reference>
<dbReference type="AlphaFoldDB" id="A0AA85J6U3"/>
<evidence type="ECO:0000313" key="1">
    <source>
        <dbReference type="Proteomes" id="UP000050795"/>
    </source>
</evidence>
<keyword evidence="1" id="KW-1185">Reference proteome</keyword>
<accession>A0AA85J6U3</accession>
<protein>
    <submittedName>
        <fullName evidence="2">Uncharacterized protein</fullName>
    </submittedName>
</protein>
<organism evidence="1 2">
    <name type="scientific">Trichobilharzia regenti</name>
    <name type="common">Nasal bird schistosome</name>
    <dbReference type="NCBI Taxonomy" id="157069"/>
    <lineage>
        <taxon>Eukaryota</taxon>
        <taxon>Metazoa</taxon>
        <taxon>Spiralia</taxon>
        <taxon>Lophotrochozoa</taxon>
        <taxon>Platyhelminthes</taxon>
        <taxon>Trematoda</taxon>
        <taxon>Digenea</taxon>
        <taxon>Strigeidida</taxon>
        <taxon>Schistosomatoidea</taxon>
        <taxon>Schistosomatidae</taxon>
        <taxon>Trichobilharzia</taxon>
    </lineage>
</organism>
<reference evidence="2" key="2">
    <citation type="submission" date="2023-11" db="UniProtKB">
        <authorList>
            <consortium name="WormBaseParasite"/>
        </authorList>
    </citation>
    <scope>IDENTIFICATION</scope>
</reference>
<proteinExistence type="predicted"/>
<name>A0AA85J6U3_TRIRE</name>
<sequence length="107" mass="12363">MIGDPYFRRLSGDEKENIAPVVKATSEVGDVLEYAEEKFNKILTSTDVYNLRKDVRPAMPLRPDVIRIIRQSGQVAECSYIGNMGRWCVLTQHTIPIRMDILCFSWW</sequence>
<dbReference type="WBParaSite" id="TREG1_14800.1">
    <property type="protein sequence ID" value="TREG1_14800.1"/>
    <property type="gene ID" value="TREG1_14800"/>
</dbReference>